<name>A0A2P5CM37_PARAD</name>
<dbReference type="EMBL" id="JXTB01000116">
    <property type="protein sequence ID" value="PON62117.1"/>
    <property type="molecule type" value="Genomic_DNA"/>
</dbReference>
<evidence type="ECO:0000256" key="1">
    <source>
        <dbReference type="SAM" id="Phobius"/>
    </source>
</evidence>
<comment type="caution">
    <text evidence="2">The sequence shown here is derived from an EMBL/GenBank/DDBJ whole genome shotgun (WGS) entry which is preliminary data.</text>
</comment>
<keyword evidence="1" id="KW-1133">Transmembrane helix</keyword>
<protein>
    <submittedName>
        <fullName evidence="2">Uncharacterized protein</fullName>
    </submittedName>
</protein>
<keyword evidence="1" id="KW-0472">Membrane</keyword>
<evidence type="ECO:0000313" key="2">
    <source>
        <dbReference type="EMBL" id="PON62117.1"/>
    </source>
</evidence>
<organism evidence="2 3">
    <name type="scientific">Parasponia andersonii</name>
    <name type="common">Sponia andersonii</name>
    <dbReference type="NCBI Taxonomy" id="3476"/>
    <lineage>
        <taxon>Eukaryota</taxon>
        <taxon>Viridiplantae</taxon>
        <taxon>Streptophyta</taxon>
        <taxon>Embryophyta</taxon>
        <taxon>Tracheophyta</taxon>
        <taxon>Spermatophyta</taxon>
        <taxon>Magnoliopsida</taxon>
        <taxon>eudicotyledons</taxon>
        <taxon>Gunneridae</taxon>
        <taxon>Pentapetalae</taxon>
        <taxon>rosids</taxon>
        <taxon>fabids</taxon>
        <taxon>Rosales</taxon>
        <taxon>Cannabaceae</taxon>
        <taxon>Parasponia</taxon>
    </lineage>
</organism>
<accession>A0A2P5CM37</accession>
<feature type="transmembrane region" description="Helical" evidence="1">
    <location>
        <begin position="14"/>
        <end position="32"/>
    </location>
</feature>
<proteinExistence type="predicted"/>
<keyword evidence="1" id="KW-0812">Transmembrane</keyword>
<dbReference type="Proteomes" id="UP000237105">
    <property type="component" value="Unassembled WGS sequence"/>
</dbReference>
<keyword evidence="3" id="KW-1185">Reference proteome</keyword>
<gene>
    <name evidence="2" type="ORF">PanWU01x14_141100</name>
</gene>
<dbReference type="AlphaFoldDB" id="A0A2P5CM37"/>
<reference evidence="3" key="1">
    <citation type="submission" date="2016-06" db="EMBL/GenBank/DDBJ databases">
        <title>Parallel loss of symbiosis genes in relatives of nitrogen-fixing non-legume Parasponia.</title>
        <authorList>
            <person name="Van Velzen R."/>
            <person name="Holmer R."/>
            <person name="Bu F."/>
            <person name="Rutten L."/>
            <person name="Van Zeijl A."/>
            <person name="Liu W."/>
            <person name="Santuari L."/>
            <person name="Cao Q."/>
            <person name="Sharma T."/>
            <person name="Shen D."/>
            <person name="Roswanjaya Y."/>
            <person name="Wardhani T."/>
            <person name="Kalhor M.S."/>
            <person name="Jansen J."/>
            <person name="Van den Hoogen J."/>
            <person name="Gungor B."/>
            <person name="Hartog M."/>
            <person name="Hontelez J."/>
            <person name="Verver J."/>
            <person name="Yang W.-C."/>
            <person name="Schijlen E."/>
            <person name="Repin R."/>
            <person name="Schilthuizen M."/>
            <person name="Schranz E."/>
            <person name="Heidstra R."/>
            <person name="Miyata K."/>
            <person name="Fedorova E."/>
            <person name="Kohlen W."/>
            <person name="Bisseling T."/>
            <person name="Smit S."/>
            <person name="Geurts R."/>
        </authorList>
    </citation>
    <scope>NUCLEOTIDE SEQUENCE [LARGE SCALE GENOMIC DNA]</scope>
    <source>
        <strain evidence="3">cv. WU1-14</strain>
    </source>
</reference>
<evidence type="ECO:0000313" key="3">
    <source>
        <dbReference type="Proteomes" id="UP000237105"/>
    </source>
</evidence>
<sequence length="54" mass="5498">MVSIRSIKEGLRQLVLATIGVVAYGATIGVVAQEMAKVPDGAGHHGATLRQVAG</sequence>